<keyword evidence="3" id="KW-1185">Reference proteome</keyword>
<feature type="transmembrane region" description="Helical" evidence="1">
    <location>
        <begin position="136"/>
        <end position="154"/>
    </location>
</feature>
<keyword evidence="1" id="KW-0472">Membrane</keyword>
<feature type="transmembrane region" description="Helical" evidence="1">
    <location>
        <begin position="6"/>
        <end position="26"/>
    </location>
</feature>
<proteinExistence type="predicted"/>
<dbReference type="RefSeq" id="WP_220102709.1">
    <property type="nucleotide sequence ID" value="NZ_JAHZSS010000002.1"/>
</dbReference>
<feature type="transmembrane region" description="Helical" evidence="1">
    <location>
        <begin position="65"/>
        <end position="86"/>
    </location>
</feature>
<protein>
    <submittedName>
        <fullName evidence="2">Uncharacterized protein</fullName>
    </submittedName>
</protein>
<accession>A0ABS7ECL1</accession>
<evidence type="ECO:0000313" key="2">
    <source>
        <dbReference type="EMBL" id="MBW8190036.1"/>
    </source>
</evidence>
<organism evidence="2 3">
    <name type="scientific">Neiella holothuriorum</name>
    <dbReference type="NCBI Taxonomy" id="2870530"/>
    <lineage>
        <taxon>Bacteria</taxon>
        <taxon>Pseudomonadati</taxon>
        <taxon>Pseudomonadota</taxon>
        <taxon>Gammaproteobacteria</taxon>
        <taxon>Alteromonadales</taxon>
        <taxon>Echinimonadaceae</taxon>
        <taxon>Neiella</taxon>
    </lineage>
</organism>
<name>A0ABS7ECL1_9GAMM</name>
<comment type="caution">
    <text evidence="2">The sequence shown here is derived from an EMBL/GenBank/DDBJ whole genome shotgun (WGS) entry which is preliminary data.</text>
</comment>
<keyword evidence="1" id="KW-1133">Transmembrane helix</keyword>
<dbReference type="EMBL" id="JAHZSS010000002">
    <property type="protein sequence ID" value="MBW8190036.1"/>
    <property type="molecule type" value="Genomic_DNA"/>
</dbReference>
<feature type="transmembrane region" description="Helical" evidence="1">
    <location>
        <begin position="38"/>
        <end position="59"/>
    </location>
</feature>
<evidence type="ECO:0000256" key="1">
    <source>
        <dbReference type="SAM" id="Phobius"/>
    </source>
</evidence>
<keyword evidence="1" id="KW-0812">Transmembrane</keyword>
<dbReference type="Proteomes" id="UP001166251">
    <property type="component" value="Unassembled WGS sequence"/>
</dbReference>
<reference evidence="2" key="1">
    <citation type="submission" date="2021-07" db="EMBL/GenBank/DDBJ databases">
        <title>Neiella marina sp. nov., isolated from the intestinal content of sea cucumber Apostichopus japonicus.</title>
        <authorList>
            <person name="Bai X."/>
        </authorList>
    </citation>
    <scope>NUCLEOTIDE SEQUENCE</scope>
    <source>
        <strain evidence="2">126</strain>
    </source>
</reference>
<feature type="transmembrane region" description="Helical" evidence="1">
    <location>
        <begin position="98"/>
        <end position="116"/>
    </location>
</feature>
<evidence type="ECO:0000313" key="3">
    <source>
        <dbReference type="Proteomes" id="UP001166251"/>
    </source>
</evidence>
<gene>
    <name evidence="2" type="ORF">K0504_03230</name>
</gene>
<sequence length="166" mass="18525">MSPIWQLIESINLSEFMLAVAWLLVFANWRSPIIRNIALANVLIGLVGSQLMSYLATLPLEQYRYYWYLGASTINFVKALFILALISLNIAYMCKTSAQLMTIFTLLGLLNIARFIDRFVFDSGASGSWLGTSYSILVPALNALALIALAIPVVQRLRSNSKQTSR</sequence>